<keyword evidence="4 13" id="KW-0479">Metal-binding</keyword>
<sequence>MSKDVDVDLLTTCRTCLEVNVERKGYMALFTPTNSLKVAPNNVLVELDSFQLGITRDDGLPQQICSKCREAFSSINQFRKQCVEVQKKLVTYFTRVDLKPRSNEEDSLESLTVKSEETDPDTKKKLENKNEEECIYEIYEHELVEVESLDGTIKLEEPNESIQICEREESVTGNLQESEDTSMDEFIIIPTEEDTTVNEIPNYIEVIENSTPEKIVTHLITNTSSSNTLICCFCNKSFESSSSLESHLESCLPKNRSFVCPICNRKFNNASNRNSHLQSHNELDTHRCDICNQGFKSKIYVAKHKRAVHETGKHECSVCCKTFTNTMKYNYHMRSHNPIKKYKCTYCDRSFMQLHHLTNHERTHTGLRPFLCNICGKNFKQESNFKIHLRVHSGERPYECDICGKNFVQRTAFVMHMRHHNNIRPYQCEICGKNFIQKSTLTAHQRTHTGERPYKCDLCDKAFVQSHQLKYHKYSSHNGRSGPNKKQKIRTEGSSTKESSMENHSAESLESSDDQQSLNQHLYVCQICSRSFKLPSSLTSHLKCHSEERKHVCKMCGNTFKRAEHLRIHVNGVHLKKKPYACNLCDKTFSQIGDRNIHMKSHTGDKPHACRYCNKRFKLQKSLRAHERIHTGEKPFVCEICEMGFISYNALAIHIMKHTEEEKKFIKEKTLQEMQDWISKNSNETKS</sequence>
<feature type="domain" description="C2H2-type" evidence="15">
    <location>
        <begin position="551"/>
        <end position="579"/>
    </location>
</feature>
<evidence type="ECO:0000256" key="12">
    <source>
        <dbReference type="PROSITE-ProRule" id="PRU00042"/>
    </source>
</evidence>
<feature type="domain" description="C2H2-type" evidence="15">
    <location>
        <begin position="258"/>
        <end position="285"/>
    </location>
</feature>
<dbReference type="GO" id="GO:1990837">
    <property type="term" value="F:sequence-specific double-stranded DNA binding"/>
    <property type="evidence" value="ECO:0007669"/>
    <property type="project" value="UniProtKB-ARBA"/>
</dbReference>
<evidence type="ECO:0000256" key="4">
    <source>
        <dbReference type="ARBA" id="ARBA00022723"/>
    </source>
</evidence>
<evidence type="ECO:0000256" key="8">
    <source>
        <dbReference type="ARBA" id="ARBA00023015"/>
    </source>
</evidence>
<keyword evidence="9" id="KW-0238">DNA-binding</keyword>
<dbReference type="EMBL" id="LR899014">
    <property type="protein sequence ID" value="CAD7092781.1"/>
    <property type="molecule type" value="Genomic_DNA"/>
</dbReference>
<feature type="domain" description="C2H2-type" evidence="15">
    <location>
        <begin position="314"/>
        <end position="341"/>
    </location>
</feature>
<feature type="binding site" evidence="13">
    <location>
        <position position="68"/>
    </location>
    <ligand>
        <name>Zn(2+)</name>
        <dbReference type="ChEBI" id="CHEBI:29105"/>
    </ligand>
</feature>
<proteinExistence type="inferred from homology"/>
<evidence type="ECO:0000256" key="13">
    <source>
        <dbReference type="PROSITE-ProRule" id="PRU01263"/>
    </source>
</evidence>
<dbReference type="PROSITE" id="PS51915">
    <property type="entry name" value="ZAD"/>
    <property type="match status" value="1"/>
</dbReference>
<dbReference type="InterPro" id="IPR012934">
    <property type="entry name" value="Znf_AD"/>
</dbReference>
<dbReference type="FunFam" id="3.30.160.60:FF:000060">
    <property type="entry name" value="zinc finger protein 436"/>
    <property type="match status" value="1"/>
</dbReference>
<feature type="binding site" evidence="13">
    <location>
        <position position="13"/>
    </location>
    <ligand>
        <name>Zn(2+)</name>
        <dbReference type="ChEBI" id="CHEBI:29105"/>
    </ligand>
</feature>
<feature type="domain" description="C2H2-type" evidence="15">
    <location>
        <begin position="580"/>
        <end position="607"/>
    </location>
</feature>
<dbReference type="OMA" id="ESKPYDC"/>
<dbReference type="InterPro" id="IPR013087">
    <property type="entry name" value="Znf_C2H2_type"/>
</dbReference>
<accession>A0A7R8Z1P6</accession>
<dbReference type="PROSITE" id="PS00028">
    <property type="entry name" value="ZINC_FINGER_C2H2_1"/>
    <property type="match status" value="13"/>
</dbReference>
<comment type="function">
    <text evidence="1">May be involved in transcriptional regulation.</text>
</comment>
<evidence type="ECO:0000259" key="15">
    <source>
        <dbReference type="PROSITE" id="PS50157"/>
    </source>
</evidence>
<feature type="domain" description="C2H2-type" evidence="15">
    <location>
        <begin position="342"/>
        <end position="369"/>
    </location>
</feature>
<evidence type="ECO:0000256" key="6">
    <source>
        <dbReference type="ARBA" id="ARBA00022771"/>
    </source>
</evidence>
<evidence type="ECO:0000256" key="3">
    <source>
        <dbReference type="ARBA" id="ARBA00006991"/>
    </source>
</evidence>
<feature type="domain" description="C2H2-type" evidence="15">
    <location>
        <begin position="286"/>
        <end position="314"/>
    </location>
</feature>
<dbReference type="SMART" id="SM00868">
    <property type="entry name" value="zf-AD"/>
    <property type="match status" value="3"/>
</dbReference>
<keyword evidence="10" id="KW-0804">Transcription</keyword>
<dbReference type="SUPFAM" id="SSF57667">
    <property type="entry name" value="beta-beta-alpha zinc fingers"/>
    <property type="match status" value="7"/>
</dbReference>
<dbReference type="GO" id="GO:0000981">
    <property type="term" value="F:DNA-binding transcription factor activity, RNA polymerase II-specific"/>
    <property type="evidence" value="ECO:0007669"/>
    <property type="project" value="TreeGrafter"/>
</dbReference>
<evidence type="ECO:0000256" key="10">
    <source>
        <dbReference type="ARBA" id="ARBA00023163"/>
    </source>
</evidence>
<dbReference type="FunFam" id="3.30.160.60:FF:000303">
    <property type="entry name" value="Zinc finger protein 41"/>
    <property type="match status" value="1"/>
</dbReference>
<dbReference type="GO" id="GO:0008270">
    <property type="term" value="F:zinc ion binding"/>
    <property type="evidence" value="ECO:0007669"/>
    <property type="project" value="UniProtKB-UniRule"/>
</dbReference>
<dbReference type="Gene3D" id="3.40.1800.20">
    <property type="match status" value="1"/>
</dbReference>
<dbReference type="OrthoDB" id="6077919at2759"/>
<evidence type="ECO:0000256" key="7">
    <source>
        <dbReference type="ARBA" id="ARBA00022833"/>
    </source>
</evidence>
<feature type="binding site" evidence="13">
    <location>
        <position position="65"/>
    </location>
    <ligand>
        <name>Zn(2+)</name>
        <dbReference type="ChEBI" id="CHEBI:29105"/>
    </ligand>
</feature>
<evidence type="ECO:0000256" key="14">
    <source>
        <dbReference type="SAM" id="MobiDB-lite"/>
    </source>
</evidence>
<comment type="similarity">
    <text evidence="3">Belongs to the krueppel C2H2-type zinc-finger protein family.</text>
</comment>
<evidence type="ECO:0000256" key="9">
    <source>
        <dbReference type="ARBA" id="ARBA00023125"/>
    </source>
</evidence>
<comment type="subcellular location">
    <subcellularLocation>
        <location evidence="2">Nucleus</location>
    </subcellularLocation>
</comment>
<evidence type="ECO:0000256" key="5">
    <source>
        <dbReference type="ARBA" id="ARBA00022737"/>
    </source>
</evidence>
<dbReference type="InParanoid" id="A0A7R8Z1P6"/>
<feature type="compositionally biased region" description="Basic and acidic residues" evidence="14">
    <location>
        <begin position="114"/>
        <end position="126"/>
    </location>
</feature>
<feature type="domain" description="C2H2-type" evidence="15">
    <location>
        <begin position="454"/>
        <end position="482"/>
    </location>
</feature>
<dbReference type="FunFam" id="3.30.160.60:FF:000382">
    <property type="entry name" value="zinc finger protein 35 isoform X4"/>
    <property type="match status" value="1"/>
</dbReference>
<keyword evidence="11" id="KW-0539">Nucleus</keyword>
<dbReference type="GO" id="GO:0005634">
    <property type="term" value="C:nucleus"/>
    <property type="evidence" value="ECO:0007669"/>
    <property type="project" value="UniProtKB-SubCell"/>
</dbReference>
<evidence type="ECO:0000256" key="11">
    <source>
        <dbReference type="ARBA" id="ARBA00023242"/>
    </source>
</evidence>
<dbReference type="SMART" id="SM00355">
    <property type="entry name" value="ZnF_C2H2"/>
    <property type="match status" value="14"/>
</dbReference>
<feature type="region of interest" description="Disordered" evidence="14">
    <location>
        <begin position="104"/>
        <end position="126"/>
    </location>
</feature>
<feature type="domain" description="C2H2-type" evidence="15">
    <location>
        <begin position="523"/>
        <end position="550"/>
    </location>
</feature>
<name>A0A7R8Z1P6_HERIL</name>
<keyword evidence="5" id="KW-0677">Repeat</keyword>
<dbReference type="FunFam" id="3.30.160.60:FF:000045">
    <property type="entry name" value="ZFP69 zinc finger protein B"/>
    <property type="match status" value="1"/>
</dbReference>
<feature type="domain" description="C2H2-type" evidence="15">
    <location>
        <begin position="636"/>
        <end position="663"/>
    </location>
</feature>
<feature type="domain" description="C2H2-type" evidence="15">
    <location>
        <begin position="398"/>
        <end position="425"/>
    </location>
</feature>
<evidence type="ECO:0000313" key="17">
    <source>
        <dbReference type="EMBL" id="CAD7092781.1"/>
    </source>
</evidence>
<evidence type="ECO:0000256" key="2">
    <source>
        <dbReference type="ARBA" id="ARBA00004123"/>
    </source>
</evidence>
<dbReference type="FunFam" id="3.30.160.60:FF:000902">
    <property type="entry name" value="Zinc finger protein 445"/>
    <property type="match status" value="1"/>
</dbReference>
<dbReference type="PANTHER" id="PTHR24394:SF29">
    <property type="entry name" value="MYONEURIN"/>
    <property type="match status" value="1"/>
</dbReference>
<feature type="domain" description="C2H2-type" evidence="15">
    <location>
        <begin position="426"/>
        <end position="453"/>
    </location>
</feature>
<dbReference type="FunFam" id="3.30.160.60:FF:000093">
    <property type="entry name" value="zinc finger protein 668 isoform X1"/>
    <property type="match status" value="1"/>
</dbReference>
<feature type="domain" description="C2H2-type" evidence="15">
    <location>
        <begin position="370"/>
        <end position="397"/>
    </location>
</feature>
<dbReference type="FunFam" id="3.30.160.60:FF:002737">
    <property type="entry name" value="AGAP008430-PA"/>
    <property type="match status" value="1"/>
</dbReference>
<evidence type="ECO:0000256" key="1">
    <source>
        <dbReference type="ARBA" id="ARBA00003767"/>
    </source>
</evidence>
<gene>
    <name evidence="17" type="ORF">HERILL_LOCUS15113</name>
</gene>
<keyword evidence="18" id="KW-1185">Reference proteome</keyword>
<reference evidence="17 18" key="1">
    <citation type="submission" date="2020-11" db="EMBL/GenBank/DDBJ databases">
        <authorList>
            <person name="Wallbank WR R."/>
            <person name="Pardo Diaz C."/>
            <person name="Kozak K."/>
            <person name="Martin S."/>
            <person name="Jiggins C."/>
            <person name="Moest M."/>
            <person name="Warren A I."/>
            <person name="Generalovic N T."/>
            <person name="Byers J.R.P. K."/>
            <person name="Montejo-Kovacevich G."/>
            <person name="Yen C E."/>
        </authorList>
    </citation>
    <scope>NUCLEOTIDE SEQUENCE [LARGE SCALE GENOMIC DNA]</scope>
</reference>
<evidence type="ECO:0000259" key="16">
    <source>
        <dbReference type="PROSITE" id="PS51915"/>
    </source>
</evidence>
<feature type="domain" description="C2H2-type" evidence="15">
    <location>
        <begin position="608"/>
        <end position="635"/>
    </location>
</feature>
<feature type="domain" description="ZAD" evidence="16">
    <location>
        <begin position="11"/>
        <end position="92"/>
    </location>
</feature>
<feature type="binding site" evidence="13">
    <location>
        <position position="16"/>
    </location>
    <ligand>
        <name>Zn(2+)</name>
        <dbReference type="ChEBI" id="CHEBI:29105"/>
    </ligand>
</feature>
<dbReference type="InterPro" id="IPR036236">
    <property type="entry name" value="Znf_C2H2_sf"/>
</dbReference>
<dbReference type="Proteomes" id="UP000594454">
    <property type="component" value="Chromosome 6"/>
</dbReference>
<dbReference type="PANTHER" id="PTHR24394">
    <property type="entry name" value="ZINC FINGER PROTEIN"/>
    <property type="match status" value="1"/>
</dbReference>
<dbReference type="AlphaFoldDB" id="A0A7R8Z1P6"/>
<evidence type="ECO:0000313" key="18">
    <source>
        <dbReference type="Proteomes" id="UP000594454"/>
    </source>
</evidence>
<feature type="region of interest" description="Disordered" evidence="14">
    <location>
        <begin position="473"/>
        <end position="513"/>
    </location>
</feature>
<keyword evidence="8" id="KW-0805">Transcription regulation</keyword>
<dbReference type="Pfam" id="PF07776">
    <property type="entry name" value="zf-AD"/>
    <property type="match status" value="1"/>
</dbReference>
<keyword evidence="6 12" id="KW-0863">Zinc-finger</keyword>
<protein>
    <submittedName>
        <fullName evidence="17">Uncharacterized protein</fullName>
    </submittedName>
</protein>
<dbReference type="SUPFAM" id="SSF57716">
    <property type="entry name" value="Glucocorticoid receptor-like (DNA-binding domain)"/>
    <property type="match status" value="1"/>
</dbReference>
<dbReference type="PROSITE" id="PS50157">
    <property type="entry name" value="ZINC_FINGER_C2H2_2"/>
    <property type="match status" value="13"/>
</dbReference>
<dbReference type="Pfam" id="PF00096">
    <property type="entry name" value="zf-C2H2"/>
    <property type="match status" value="7"/>
</dbReference>
<keyword evidence="7 13" id="KW-0862">Zinc</keyword>
<dbReference type="Pfam" id="PF12874">
    <property type="entry name" value="zf-met"/>
    <property type="match status" value="2"/>
</dbReference>
<dbReference type="FunFam" id="3.30.160.60:FF:000446">
    <property type="entry name" value="Zinc finger protein"/>
    <property type="match status" value="1"/>
</dbReference>
<dbReference type="Gene3D" id="3.30.160.60">
    <property type="entry name" value="Classic Zinc Finger"/>
    <property type="match status" value="11"/>
</dbReference>
<organism evidence="17 18">
    <name type="scientific">Hermetia illucens</name>
    <name type="common">Black soldier fly</name>
    <dbReference type="NCBI Taxonomy" id="343691"/>
    <lineage>
        <taxon>Eukaryota</taxon>
        <taxon>Metazoa</taxon>
        <taxon>Ecdysozoa</taxon>
        <taxon>Arthropoda</taxon>
        <taxon>Hexapoda</taxon>
        <taxon>Insecta</taxon>
        <taxon>Pterygota</taxon>
        <taxon>Neoptera</taxon>
        <taxon>Endopterygota</taxon>
        <taxon>Diptera</taxon>
        <taxon>Brachycera</taxon>
        <taxon>Stratiomyomorpha</taxon>
        <taxon>Stratiomyidae</taxon>
        <taxon>Hermetiinae</taxon>
        <taxon>Hermetia</taxon>
    </lineage>
</organism>
<dbReference type="Pfam" id="PF13912">
    <property type="entry name" value="zf-C2H2_6"/>
    <property type="match status" value="2"/>
</dbReference>